<feature type="compositionally biased region" description="Low complexity" evidence="1">
    <location>
        <begin position="40"/>
        <end position="49"/>
    </location>
</feature>
<sequence>MLTTFLVAIFREKGGVGVGLFGEGERTPLDDGGGGGGGDSSSDGSSDGSEGLRVFRDQSRRREKWPDCPRFLSSPGCSISGRGRLYLGLEQISPTSSSLGMHLELEIPNDGRTNDGSVHDRIGGRIERRGSARNNLSTGLDYEPKDYLQW</sequence>
<protein>
    <submittedName>
        <fullName evidence="2">Uncharacterized protein</fullName>
    </submittedName>
</protein>
<dbReference type="Proteomes" id="UP000600918">
    <property type="component" value="Unassembled WGS sequence"/>
</dbReference>
<evidence type="ECO:0000256" key="1">
    <source>
        <dbReference type="SAM" id="MobiDB-lite"/>
    </source>
</evidence>
<evidence type="ECO:0000313" key="2">
    <source>
        <dbReference type="EMBL" id="KAF7425096.1"/>
    </source>
</evidence>
<proteinExistence type="predicted"/>
<feature type="compositionally biased region" description="Basic and acidic residues" evidence="1">
    <location>
        <begin position="53"/>
        <end position="67"/>
    </location>
</feature>
<name>A0A834U9X2_VESPE</name>
<accession>A0A834U9X2</accession>
<dbReference type="EMBL" id="JACSDY010000006">
    <property type="protein sequence ID" value="KAF7425096.1"/>
    <property type="molecule type" value="Genomic_DNA"/>
</dbReference>
<comment type="caution">
    <text evidence="2">The sequence shown here is derived from an EMBL/GenBank/DDBJ whole genome shotgun (WGS) entry which is preliminary data.</text>
</comment>
<reference evidence="2" key="1">
    <citation type="journal article" date="2020" name="G3 (Bethesda)">
        <title>High-Quality Assemblies for Three Invasive Social Wasps from the &lt;i&gt;Vespula&lt;/i&gt; Genus.</title>
        <authorList>
            <person name="Harrop T.W.R."/>
            <person name="Guhlin J."/>
            <person name="McLaughlin G.M."/>
            <person name="Permina E."/>
            <person name="Stockwell P."/>
            <person name="Gilligan J."/>
            <person name="Le Lec M.F."/>
            <person name="Gruber M.A.M."/>
            <person name="Quinn O."/>
            <person name="Lovegrove M."/>
            <person name="Duncan E.J."/>
            <person name="Remnant E.J."/>
            <person name="Van Eeckhoven J."/>
            <person name="Graham B."/>
            <person name="Knapp R.A."/>
            <person name="Langford K.W."/>
            <person name="Kronenberg Z."/>
            <person name="Press M.O."/>
            <person name="Eacker S.M."/>
            <person name="Wilson-Rankin E.E."/>
            <person name="Purcell J."/>
            <person name="Lester P.J."/>
            <person name="Dearden P.K."/>
        </authorList>
    </citation>
    <scope>NUCLEOTIDE SEQUENCE</scope>
    <source>
        <strain evidence="2">Volc-1</strain>
    </source>
</reference>
<evidence type="ECO:0000313" key="3">
    <source>
        <dbReference type="Proteomes" id="UP000600918"/>
    </source>
</evidence>
<feature type="region of interest" description="Disordered" evidence="1">
    <location>
        <begin position="20"/>
        <end position="67"/>
    </location>
</feature>
<dbReference type="AlphaFoldDB" id="A0A834U9X2"/>
<gene>
    <name evidence="2" type="ORF">H0235_007534</name>
</gene>
<organism evidence="2 3">
    <name type="scientific">Vespula pensylvanica</name>
    <name type="common">Western yellow jacket</name>
    <name type="synonym">Wasp</name>
    <dbReference type="NCBI Taxonomy" id="30213"/>
    <lineage>
        <taxon>Eukaryota</taxon>
        <taxon>Metazoa</taxon>
        <taxon>Ecdysozoa</taxon>
        <taxon>Arthropoda</taxon>
        <taxon>Hexapoda</taxon>
        <taxon>Insecta</taxon>
        <taxon>Pterygota</taxon>
        <taxon>Neoptera</taxon>
        <taxon>Endopterygota</taxon>
        <taxon>Hymenoptera</taxon>
        <taxon>Apocrita</taxon>
        <taxon>Aculeata</taxon>
        <taxon>Vespoidea</taxon>
        <taxon>Vespidae</taxon>
        <taxon>Vespinae</taxon>
        <taxon>Vespula</taxon>
    </lineage>
</organism>
<keyword evidence="3" id="KW-1185">Reference proteome</keyword>